<dbReference type="Proteomes" id="UP000014062">
    <property type="component" value="Chromosome"/>
</dbReference>
<feature type="region of interest" description="Disordered" evidence="1">
    <location>
        <begin position="14"/>
        <end position="44"/>
    </location>
</feature>
<gene>
    <name evidence="2" type="ORF">SLI_3914</name>
</gene>
<evidence type="ECO:0000313" key="3">
    <source>
        <dbReference type="Proteomes" id="UP000014062"/>
    </source>
</evidence>
<reference evidence="3" key="1">
    <citation type="journal article" date="2013" name="Genome Biol. Evol.">
        <title>The genome sequence of Streptomyces lividans 66 reveals a novel tRNA-dependent peptide biosynthetic system within a metal-related genomic island.</title>
        <authorList>
            <person name="Cruz-Morales P."/>
            <person name="Vijgenboom E."/>
            <person name="Iruegas-Bocardo F."/>
            <person name="Girard G."/>
            <person name="Yanez-Guerra L.A."/>
            <person name="Ramos-Aboites H.E."/>
            <person name="Pernodet J.L."/>
            <person name="Anne J."/>
            <person name="van Wezel G.P."/>
            <person name="Barona-Gomez F."/>
        </authorList>
    </citation>
    <scope>NUCLEOTIDE SEQUENCE [LARGE SCALE GENOMIC DNA]</scope>
    <source>
        <strain evidence="3">1326</strain>
    </source>
</reference>
<proteinExistence type="predicted"/>
<dbReference type="EMBL" id="CM001889">
    <property type="protein sequence ID" value="EOY48627.1"/>
    <property type="molecule type" value="Genomic_DNA"/>
</dbReference>
<accession>A0A7U9DR63</accession>
<sequence length="44" mass="4875">MAIRRARLLTALDLPTHGRSCSPGDPGDPGEESQRCLHQIVKKY</sequence>
<name>A0A7U9DR63_STRLI</name>
<evidence type="ECO:0000313" key="2">
    <source>
        <dbReference type="EMBL" id="EOY48627.1"/>
    </source>
</evidence>
<protein>
    <submittedName>
        <fullName evidence="2">Uncharacterized protein</fullName>
    </submittedName>
</protein>
<organism evidence="2 3">
    <name type="scientific">Streptomyces lividans 1326</name>
    <dbReference type="NCBI Taxonomy" id="1200984"/>
    <lineage>
        <taxon>Bacteria</taxon>
        <taxon>Bacillati</taxon>
        <taxon>Actinomycetota</taxon>
        <taxon>Actinomycetes</taxon>
        <taxon>Kitasatosporales</taxon>
        <taxon>Streptomycetaceae</taxon>
        <taxon>Streptomyces</taxon>
    </lineage>
</organism>
<evidence type="ECO:0000256" key="1">
    <source>
        <dbReference type="SAM" id="MobiDB-lite"/>
    </source>
</evidence>
<dbReference type="AlphaFoldDB" id="A0A7U9DR63"/>